<keyword evidence="1 3" id="KW-0547">Nucleotide-binding</keyword>
<dbReference type="PROSITE" id="PS00410">
    <property type="entry name" value="G_DYNAMIN_1"/>
    <property type="match status" value="1"/>
</dbReference>
<evidence type="ECO:0000256" key="2">
    <source>
        <dbReference type="ARBA" id="ARBA00023134"/>
    </source>
</evidence>
<evidence type="ECO:0000259" key="4">
    <source>
        <dbReference type="PROSITE" id="PS51388"/>
    </source>
</evidence>
<dbReference type="InterPro" id="IPR020850">
    <property type="entry name" value="GED_dom"/>
</dbReference>
<feature type="domain" description="GED" evidence="4">
    <location>
        <begin position="597"/>
        <end position="688"/>
    </location>
</feature>
<dbReference type="GO" id="GO:0003924">
    <property type="term" value="F:GTPase activity"/>
    <property type="evidence" value="ECO:0007669"/>
    <property type="project" value="InterPro"/>
</dbReference>
<dbReference type="PROSITE" id="PS51388">
    <property type="entry name" value="GED"/>
    <property type="match status" value="1"/>
</dbReference>
<dbReference type="Proteomes" id="UP000035682">
    <property type="component" value="Unplaced"/>
</dbReference>
<evidence type="ECO:0000313" key="8">
    <source>
        <dbReference type="WBParaSite" id="SRAE_1000314800.1"/>
    </source>
</evidence>
<accession>A0A090LBJ4</accession>
<dbReference type="GO" id="GO:0005874">
    <property type="term" value="C:microtubule"/>
    <property type="evidence" value="ECO:0007669"/>
    <property type="project" value="TreeGrafter"/>
</dbReference>
<reference evidence="6 7" key="1">
    <citation type="submission" date="2014-09" db="EMBL/GenBank/DDBJ databases">
        <authorList>
            <person name="Martin A.A."/>
        </authorList>
    </citation>
    <scope>NUCLEOTIDE SEQUENCE</scope>
    <source>
        <strain evidence="7">ED321</strain>
        <strain evidence="6">ED321 Heterogonic</strain>
    </source>
</reference>
<dbReference type="SMART" id="SM00053">
    <property type="entry name" value="DYNc"/>
    <property type="match status" value="1"/>
</dbReference>
<evidence type="ECO:0000256" key="1">
    <source>
        <dbReference type="ARBA" id="ARBA00022741"/>
    </source>
</evidence>
<dbReference type="GO" id="GO:0000266">
    <property type="term" value="P:mitochondrial fission"/>
    <property type="evidence" value="ECO:0007669"/>
    <property type="project" value="TreeGrafter"/>
</dbReference>
<dbReference type="InterPro" id="IPR022812">
    <property type="entry name" value="Dynamin"/>
</dbReference>
<dbReference type="GO" id="GO:0005525">
    <property type="term" value="F:GTP binding"/>
    <property type="evidence" value="ECO:0007669"/>
    <property type="project" value="UniProtKB-KW"/>
</dbReference>
<feature type="domain" description="Dynamin-type G" evidence="5">
    <location>
        <begin position="24"/>
        <end position="306"/>
    </location>
</feature>
<dbReference type="eggNOG" id="KOG0446">
    <property type="taxonomic scope" value="Eukaryota"/>
</dbReference>
<dbReference type="InterPro" id="IPR027417">
    <property type="entry name" value="P-loop_NTPase"/>
</dbReference>
<dbReference type="Pfam" id="PF01031">
    <property type="entry name" value="Dynamin_M"/>
    <property type="match status" value="1"/>
</dbReference>
<protein>
    <submittedName>
        <fullName evidence="6 8">Dynamin-1-like protein</fullName>
    </submittedName>
</protein>
<dbReference type="RefSeq" id="XP_024504096.1">
    <property type="nucleotide sequence ID" value="XM_024650305.1"/>
</dbReference>
<evidence type="ECO:0000313" key="6">
    <source>
        <dbReference type="EMBL" id="CEF64895.1"/>
    </source>
</evidence>
<dbReference type="PROSITE" id="PS51718">
    <property type="entry name" value="G_DYNAMIN_2"/>
    <property type="match status" value="1"/>
</dbReference>
<dbReference type="InterPro" id="IPR000375">
    <property type="entry name" value="Dynamin_stalk"/>
</dbReference>
<dbReference type="Gene3D" id="1.20.120.1240">
    <property type="entry name" value="Dynamin, middle domain"/>
    <property type="match status" value="1"/>
</dbReference>
<dbReference type="CTD" id="36377260"/>
<dbReference type="GO" id="GO:0005739">
    <property type="term" value="C:mitochondrion"/>
    <property type="evidence" value="ECO:0007669"/>
    <property type="project" value="TreeGrafter"/>
</dbReference>
<proteinExistence type="inferred from homology"/>
<keyword evidence="2 3" id="KW-0342">GTP-binding</keyword>
<dbReference type="Pfam" id="PF02212">
    <property type="entry name" value="GED"/>
    <property type="match status" value="1"/>
</dbReference>
<dbReference type="OrthoDB" id="5061070at2759"/>
<dbReference type="CDD" id="cd08771">
    <property type="entry name" value="DLP_1"/>
    <property type="match status" value="1"/>
</dbReference>
<dbReference type="Pfam" id="PF00350">
    <property type="entry name" value="Dynamin_N"/>
    <property type="match status" value="1"/>
</dbReference>
<reference evidence="8" key="2">
    <citation type="submission" date="2020-12" db="UniProtKB">
        <authorList>
            <consortium name="WormBaseParasite"/>
        </authorList>
    </citation>
    <scope>IDENTIFICATION</scope>
</reference>
<dbReference type="InterPro" id="IPR001401">
    <property type="entry name" value="Dynamin_GTPase"/>
</dbReference>
<evidence type="ECO:0000259" key="5">
    <source>
        <dbReference type="PROSITE" id="PS51718"/>
    </source>
</evidence>
<dbReference type="SUPFAM" id="SSF52540">
    <property type="entry name" value="P-loop containing nucleoside triphosphate hydrolases"/>
    <property type="match status" value="1"/>
</dbReference>
<evidence type="ECO:0000313" key="9">
    <source>
        <dbReference type="WormBase" id="SRAE_1000314800"/>
    </source>
</evidence>
<dbReference type="EMBL" id="LN609528">
    <property type="protein sequence ID" value="CEF64895.1"/>
    <property type="molecule type" value="Genomic_DNA"/>
</dbReference>
<organism evidence="6">
    <name type="scientific">Strongyloides ratti</name>
    <name type="common">Parasitic roundworm</name>
    <dbReference type="NCBI Taxonomy" id="34506"/>
    <lineage>
        <taxon>Eukaryota</taxon>
        <taxon>Metazoa</taxon>
        <taxon>Ecdysozoa</taxon>
        <taxon>Nematoda</taxon>
        <taxon>Chromadorea</taxon>
        <taxon>Rhabditida</taxon>
        <taxon>Tylenchina</taxon>
        <taxon>Panagrolaimomorpha</taxon>
        <taxon>Strongyloidoidea</taxon>
        <taxon>Strongyloididae</taxon>
        <taxon>Strongyloides</taxon>
    </lineage>
</organism>
<dbReference type="SMART" id="SM00302">
    <property type="entry name" value="GED"/>
    <property type="match status" value="1"/>
</dbReference>
<keyword evidence="7" id="KW-1185">Reference proteome</keyword>
<dbReference type="PRINTS" id="PR00195">
    <property type="entry name" value="DYNAMIN"/>
</dbReference>
<evidence type="ECO:0000256" key="3">
    <source>
        <dbReference type="RuleBase" id="RU003932"/>
    </source>
</evidence>
<dbReference type="InterPro" id="IPR045063">
    <property type="entry name" value="Dynamin_N"/>
</dbReference>
<name>A0A090LBJ4_STRRB</name>
<dbReference type="InterPro" id="IPR030381">
    <property type="entry name" value="G_DYNAMIN_dom"/>
</dbReference>
<evidence type="ECO:0000313" key="7">
    <source>
        <dbReference type="Proteomes" id="UP000035682"/>
    </source>
</evidence>
<comment type="similarity">
    <text evidence="3">Belongs to the TRAFAC class dynamin-like GTPase superfamily. Dynamin/Fzo/YdjA family.</text>
</comment>
<dbReference type="GO" id="GO:0006897">
    <property type="term" value="P:endocytosis"/>
    <property type="evidence" value="ECO:0007669"/>
    <property type="project" value="TreeGrafter"/>
</dbReference>
<dbReference type="GO" id="GO:0016020">
    <property type="term" value="C:membrane"/>
    <property type="evidence" value="ECO:0007669"/>
    <property type="project" value="TreeGrafter"/>
</dbReference>
<dbReference type="GO" id="GO:0016559">
    <property type="term" value="P:peroxisome fission"/>
    <property type="evidence" value="ECO:0007669"/>
    <property type="project" value="TreeGrafter"/>
</dbReference>
<dbReference type="InterPro" id="IPR019762">
    <property type="entry name" value="Dynamin_GTPase_CS"/>
</dbReference>
<dbReference type="WBParaSite" id="SRAE_1000314800.1">
    <property type="protein sequence ID" value="SRAE_1000314800.1"/>
    <property type="gene ID" value="WBGene00259765"/>
</dbReference>
<dbReference type="GO" id="GO:0008017">
    <property type="term" value="F:microtubule binding"/>
    <property type="evidence" value="ECO:0007669"/>
    <property type="project" value="TreeGrafter"/>
</dbReference>
<dbReference type="GeneID" id="36377260"/>
<dbReference type="WormBase" id="SRAE_1000314800">
    <property type="protein sequence ID" value="SRP10075"/>
    <property type="gene ID" value="WBGene00259765"/>
</dbReference>
<dbReference type="AlphaFoldDB" id="A0A090LBJ4"/>
<gene>
    <name evidence="6 8 9" type="ORF">SRAE_1000314800</name>
</gene>
<dbReference type="PANTHER" id="PTHR11566:SF21">
    <property type="entry name" value="DYNAMIN RELATED PROTEIN 1, ISOFORM A"/>
    <property type="match status" value="1"/>
</dbReference>
<dbReference type="InterPro" id="IPR003130">
    <property type="entry name" value="GED"/>
</dbReference>
<dbReference type="Gene3D" id="3.40.50.300">
    <property type="entry name" value="P-loop containing nucleotide triphosphate hydrolases"/>
    <property type="match status" value="1"/>
</dbReference>
<dbReference type="GO" id="GO:0048312">
    <property type="term" value="P:intracellular distribution of mitochondria"/>
    <property type="evidence" value="ECO:0007669"/>
    <property type="project" value="TreeGrafter"/>
</dbReference>
<dbReference type="STRING" id="34506.A0A090LBJ4"/>
<sequence length="689" mass="78644">MEELLPVINRLQSIFAITGTCYDIVQLPQIVVVGSQSSGKSSVLESIVGRDFLPRGSGIVTRRPLLLQLIHVTEEEIINKKQNSSSTDDYEEEWAIFDHDTETTYTDFNLVRKEIIKETDKESGTNKGISDKPIGLKIYSSKVINLSLIDLPGLTKVAVGEQPENIEQQISDLILKYINNPNAIILAVSPANQDFANSEAIKYARSVDKDGSRTIAVLTKLDLMDNGTDATEVLTGKVVPVKLGIVGVVNRSQSDIDNNKLIKESLKDEIEFLQKKYPTLVHKNGTLYLSKLLNKILLGHIKKNLPQLKEKVNGLMQQFQNEVYMIGEPTIDKSRALLNILTKFNYSYCSVIDGRFKNIETSELCGGARISYVFHETFAKAIQSIDPSSDFTEEDILTAMRNSRGIKTSLYIPEECFELLVKQQIKRLEEPSLNCVDIVHEELIRLLQNCGTDFQQEIYRFPVLGENINKILRDLLKKRLEPTKKFIENLIAIEIAYINTKNPEFEKIIKNTNIFSRMKENNTMRSNKNTITYKTFDEDNLENVIPQQSILKNVKDEVTSVNSETYEMATAPCFTPRYSVSNEKIGYKLSELEKNVCQWILKLTKEYFNITRNRILDSIPKAIMHFLVNDIRANLHNELVRNLYDKSRFDELLVENDEIEKRRQHSISTLDALQKAVKILSEIKETVIF</sequence>
<dbReference type="PANTHER" id="PTHR11566">
    <property type="entry name" value="DYNAMIN"/>
    <property type="match status" value="1"/>
</dbReference>